<gene>
    <name evidence="1" type="ORF">LCGC14_2915380</name>
</gene>
<name>A0A0F8ZY09_9ZZZZ</name>
<evidence type="ECO:0008006" key="2">
    <source>
        <dbReference type="Google" id="ProtNLM"/>
    </source>
</evidence>
<dbReference type="EMBL" id="LAZR01057805">
    <property type="protein sequence ID" value="KKK71294.1"/>
    <property type="molecule type" value="Genomic_DNA"/>
</dbReference>
<feature type="non-terminal residue" evidence="1">
    <location>
        <position position="119"/>
    </location>
</feature>
<comment type="caution">
    <text evidence="1">The sequence shown here is derived from an EMBL/GenBank/DDBJ whole genome shotgun (WGS) entry which is preliminary data.</text>
</comment>
<protein>
    <recommendedName>
        <fullName evidence="2">TRASH domain-containing protein</fullName>
    </recommendedName>
</protein>
<sequence length="119" mass="13259">MTDICAYCVKDLPNNKNARYRWRGSEFCHPGCKAKFIEEAKPQKHEPEGGLRIIDGTPTAISKLIRENDEPQKQKGCGKILNQEMPEVSLKCGEKQDGELFLCPSCSGNHSPQDVVNPS</sequence>
<dbReference type="AlphaFoldDB" id="A0A0F8ZY09"/>
<proteinExistence type="predicted"/>
<accession>A0A0F8ZY09</accession>
<evidence type="ECO:0000313" key="1">
    <source>
        <dbReference type="EMBL" id="KKK71294.1"/>
    </source>
</evidence>
<organism evidence="1">
    <name type="scientific">marine sediment metagenome</name>
    <dbReference type="NCBI Taxonomy" id="412755"/>
    <lineage>
        <taxon>unclassified sequences</taxon>
        <taxon>metagenomes</taxon>
        <taxon>ecological metagenomes</taxon>
    </lineage>
</organism>
<reference evidence="1" key="1">
    <citation type="journal article" date="2015" name="Nature">
        <title>Complex archaea that bridge the gap between prokaryotes and eukaryotes.</title>
        <authorList>
            <person name="Spang A."/>
            <person name="Saw J.H."/>
            <person name="Jorgensen S.L."/>
            <person name="Zaremba-Niedzwiedzka K."/>
            <person name="Martijn J."/>
            <person name="Lind A.E."/>
            <person name="van Eijk R."/>
            <person name="Schleper C."/>
            <person name="Guy L."/>
            <person name="Ettema T.J."/>
        </authorList>
    </citation>
    <scope>NUCLEOTIDE SEQUENCE</scope>
</reference>